<name>A0A165YHX2_9BACI</name>
<proteinExistence type="predicted"/>
<dbReference type="STRING" id="33936.AZI98_05885"/>
<dbReference type="Proteomes" id="UP000076476">
    <property type="component" value="Unassembled WGS sequence"/>
</dbReference>
<sequence length="160" mass="17883">MGMLNNNPVMLVDPDGHFVWMAINAGFAAYDGYKAFKKGGWKAATIAVGVGLVGGAAFKGAKIAYRVYKARRAQRFLKGLGNPFKGKTFKEIEDMFIKKGFEKRGSDPLNGKGGYVNPKTRRSYYLDKGGHYKKVMSLHTLMSIGWLKGSKRKKEKYFLK</sequence>
<accession>A0A165YHX2</accession>
<keyword evidence="1" id="KW-0812">Transmembrane</keyword>
<reference evidence="2 3" key="1">
    <citation type="submission" date="2016-04" db="EMBL/GenBank/DDBJ databases">
        <title>Draft genome sequence of Aeribacillus pallidus 8m3 from petroleum reservoir.</title>
        <authorList>
            <person name="Poltaraus A.B."/>
            <person name="Nazina T.N."/>
            <person name="Tourova T.P."/>
            <person name="Malakho S.M."/>
            <person name="Korshunova A.V."/>
            <person name="Sokolova D.S."/>
        </authorList>
    </citation>
    <scope>NUCLEOTIDE SEQUENCE [LARGE SCALE GENOMIC DNA]</scope>
    <source>
        <strain evidence="2 3">8m3</strain>
    </source>
</reference>
<dbReference type="EMBL" id="LWBR01000013">
    <property type="protein sequence ID" value="KZN97091.1"/>
    <property type="molecule type" value="Genomic_DNA"/>
</dbReference>
<keyword evidence="3" id="KW-1185">Reference proteome</keyword>
<protein>
    <submittedName>
        <fullName evidence="2">Uncharacterized protein</fullName>
    </submittedName>
</protein>
<dbReference type="AlphaFoldDB" id="A0A165YHX2"/>
<evidence type="ECO:0000256" key="1">
    <source>
        <dbReference type="SAM" id="Phobius"/>
    </source>
</evidence>
<feature type="transmembrane region" description="Helical" evidence="1">
    <location>
        <begin position="43"/>
        <end position="65"/>
    </location>
</feature>
<organism evidence="2 3">
    <name type="scientific">Aeribacillus pallidus</name>
    <dbReference type="NCBI Taxonomy" id="33936"/>
    <lineage>
        <taxon>Bacteria</taxon>
        <taxon>Bacillati</taxon>
        <taxon>Bacillota</taxon>
        <taxon>Bacilli</taxon>
        <taxon>Bacillales</taxon>
        <taxon>Bacillaceae</taxon>
        <taxon>Aeribacillus</taxon>
    </lineage>
</organism>
<evidence type="ECO:0000313" key="2">
    <source>
        <dbReference type="EMBL" id="KZN97091.1"/>
    </source>
</evidence>
<evidence type="ECO:0000313" key="3">
    <source>
        <dbReference type="Proteomes" id="UP000076476"/>
    </source>
</evidence>
<gene>
    <name evidence="2" type="ORF">AZI98_05885</name>
</gene>
<keyword evidence="1" id="KW-1133">Transmembrane helix</keyword>
<keyword evidence="1" id="KW-0472">Membrane</keyword>
<comment type="caution">
    <text evidence="2">The sequence shown here is derived from an EMBL/GenBank/DDBJ whole genome shotgun (WGS) entry which is preliminary data.</text>
</comment>